<accession>A0A0D3IZU5</accession>
<dbReference type="RefSeq" id="XP_005769209.1">
    <property type="nucleotide sequence ID" value="XM_005769152.1"/>
</dbReference>
<dbReference type="KEGG" id="ehx:EMIHUDRAFT_464257"/>
<evidence type="ECO:0000313" key="1">
    <source>
        <dbReference type="EnsemblProtists" id="EOD16780"/>
    </source>
</evidence>
<dbReference type="PaxDb" id="2903-EOD16780"/>
<reference evidence="2" key="1">
    <citation type="journal article" date="2013" name="Nature">
        <title>Pan genome of the phytoplankton Emiliania underpins its global distribution.</title>
        <authorList>
            <person name="Read B.A."/>
            <person name="Kegel J."/>
            <person name="Klute M.J."/>
            <person name="Kuo A."/>
            <person name="Lefebvre S.C."/>
            <person name="Maumus F."/>
            <person name="Mayer C."/>
            <person name="Miller J."/>
            <person name="Monier A."/>
            <person name="Salamov A."/>
            <person name="Young J."/>
            <person name="Aguilar M."/>
            <person name="Claverie J.M."/>
            <person name="Frickenhaus S."/>
            <person name="Gonzalez K."/>
            <person name="Herman E.K."/>
            <person name="Lin Y.C."/>
            <person name="Napier J."/>
            <person name="Ogata H."/>
            <person name="Sarno A.F."/>
            <person name="Shmutz J."/>
            <person name="Schroeder D."/>
            <person name="de Vargas C."/>
            <person name="Verret F."/>
            <person name="von Dassow P."/>
            <person name="Valentin K."/>
            <person name="Van de Peer Y."/>
            <person name="Wheeler G."/>
            <person name="Dacks J.B."/>
            <person name="Delwiche C.F."/>
            <person name="Dyhrman S.T."/>
            <person name="Glockner G."/>
            <person name="John U."/>
            <person name="Richards T."/>
            <person name="Worden A.Z."/>
            <person name="Zhang X."/>
            <person name="Grigoriev I.V."/>
            <person name="Allen A.E."/>
            <person name="Bidle K."/>
            <person name="Borodovsky M."/>
            <person name="Bowler C."/>
            <person name="Brownlee C."/>
            <person name="Cock J.M."/>
            <person name="Elias M."/>
            <person name="Gladyshev V.N."/>
            <person name="Groth M."/>
            <person name="Guda C."/>
            <person name="Hadaegh A."/>
            <person name="Iglesias-Rodriguez M.D."/>
            <person name="Jenkins J."/>
            <person name="Jones B.M."/>
            <person name="Lawson T."/>
            <person name="Leese F."/>
            <person name="Lindquist E."/>
            <person name="Lobanov A."/>
            <person name="Lomsadze A."/>
            <person name="Malik S.B."/>
            <person name="Marsh M.E."/>
            <person name="Mackinder L."/>
            <person name="Mock T."/>
            <person name="Mueller-Roeber B."/>
            <person name="Pagarete A."/>
            <person name="Parker M."/>
            <person name="Probert I."/>
            <person name="Quesneville H."/>
            <person name="Raines C."/>
            <person name="Rensing S.A."/>
            <person name="Riano-Pachon D.M."/>
            <person name="Richier S."/>
            <person name="Rokitta S."/>
            <person name="Shiraiwa Y."/>
            <person name="Soanes D.M."/>
            <person name="van der Giezen M."/>
            <person name="Wahlund T.M."/>
            <person name="Williams B."/>
            <person name="Wilson W."/>
            <person name="Wolfe G."/>
            <person name="Wurch L.L."/>
        </authorList>
    </citation>
    <scope>NUCLEOTIDE SEQUENCE</scope>
</reference>
<keyword evidence="2" id="KW-1185">Reference proteome</keyword>
<reference evidence="1" key="2">
    <citation type="submission" date="2024-10" db="UniProtKB">
        <authorList>
            <consortium name="EnsemblProtists"/>
        </authorList>
    </citation>
    <scope>IDENTIFICATION</scope>
</reference>
<name>A0A0D3IZU5_EMIH1</name>
<dbReference type="AlphaFoldDB" id="A0A0D3IZU5"/>
<protein>
    <submittedName>
        <fullName evidence="1">Uncharacterized protein</fullName>
    </submittedName>
</protein>
<dbReference type="EnsemblProtists" id="EOD16780">
    <property type="protein sequence ID" value="EOD16780"/>
    <property type="gene ID" value="EMIHUDRAFT_464257"/>
</dbReference>
<sequence>MLMNEEELHSKFPETESMAFNKDMRAKDLEKKALKADPRTSIFGDKNGEQHVFNIGDGAGAVLPKVLMRKLQTIESGKAFGQPMQVTVSDEEKDRLYSMVREAQLRDIQPLAVTTGKKKRKVVEVTESD</sequence>
<dbReference type="GeneID" id="17262940"/>
<evidence type="ECO:0000313" key="2">
    <source>
        <dbReference type="Proteomes" id="UP000013827"/>
    </source>
</evidence>
<organism evidence="1 2">
    <name type="scientific">Emiliania huxleyi (strain CCMP1516)</name>
    <dbReference type="NCBI Taxonomy" id="280463"/>
    <lineage>
        <taxon>Eukaryota</taxon>
        <taxon>Haptista</taxon>
        <taxon>Haptophyta</taxon>
        <taxon>Prymnesiophyceae</taxon>
        <taxon>Isochrysidales</taxon>
        <taxon>Noelaerhabdaceae</taxon>
        <taxon>Emiliania</taxon>
    </lineage>
</organism>
<dbReference type="Proteomes" id="UP000013827">
    <property type="component" value="Unassembled WGS sequence"/>
</dbReference>
<proteinExistence type="predicted"/>
<dbReference type="HOGENOM" id="CLU_1952889_0_0_1"/>